<gene>
    <name evidence="1" type="ORF">SAMN05660750_03426</name>
</gene>
<dbReference type="AlphaFoldDB" id="A0A1T5FP05"/>
<name>A0A1T5FP05_9HYPH</name>
<proteinExistence type="predicted"/>
<evidence type="ECO:0000313" key="1">
    <source>
        <dbReference type="EMBL" id="SKB97909.1"/>
    </source>
</evidence>
<dbReference type="Proteomes" id="UP000190130">
    <property type="component" value="Unassembled WGS sequence"/>
</dbReference>
<evidence type="ECO:0000313" key="2">
    <source>
        <dbReference type="Proteomes" id="UP000190130"/>
    </source>
</evidence>
<organism evidence="1 2">
    <name type="scientific">Bosea thiooxidans</name>
    <dbReference type="NCBI Taxonomy" id="53254"/>
    <lineage>
        <taxon>Bacteria</taxon>
        <taxon>Pseudomonadati</taxon>
        <taxon>Pseudomonadota</taxon>
        <taxon>Alphaproteobacteria</taxon>
        <taxon>Hyphomicrobiales</taxon>
        <taxon>Boseaceae</taxon>
        <taxon>Bosea</taxon>
    </lineage>
</organism>
<reference evidence="1 2" key="1">
    <citation type="submission" date="2017-02" db="EMBL/GenBank/DDBJ databases">
        <authorList>
            <person name="Peterson S.W."/>
        </authorList>
    </citation>
    <scope>NUCLEOTIDE SEQUENCE [LARGE SCALE GENOMIC DNA]</scope>
    <source>
        <strain evidence="1 2">DSM 9653</strain>
    </source>
</reference>
<protein>
    <submittedName>
        <fullName evidence="1">Uncharacterized protein</fullName>
    </submittedName>
</protein>
<sequence>MGAGGGVMVQDEQIVGIVAEATPHWMLTAINLLGALTVVLLNAA</sequence>
<dbReference type="EMBL" id="FUYX01000009">
    <property type="protein sequence ID" value="SKB97909.1"/>
    <property type="molecule type" value="Genomic_DNA"/>
</dbReference>
<accession>A0A1T5FP05</accession>